<accession>A0AAQ6ILA4</accession>
<feature type="transmembrane region" description="Helical" evidence="18">
    <location>
        <begin position="1823"/>
        <end position="1850"/>
    </location>
</feature>
<evidence type="ECO:0000256" key="11">
    <source>
        <dbReference type="ARBA" id="ARBA00023170"/>
    </source>
</evidence>
<dbReference type="Pfam" id="PF00002">
    <property type="entry name" value="7tm_2"/>
    <property type="match status" value="1"/>
</dbReference>
<feature type="domain" description="GAIN-B" evidence="19">
    <location>
        <begin position="1592"/>
        <end position="1754"/>
    </location>
</feature>
<feature type="transmembrane region" description="Helical" evidence="18">
    <location>
        <begin position="1766"/>
        <end position="1788"/>
    </location>
</feature>
<keyword evidence="5 18" id="KW-0812">Transmembrane</keyword>
<feature type="region of interest" description="Disordered" evidence="17">
    <location>
        <begin position="729"/>
        <end position="789"/>
    </location>
</feature>
<keyword evidence="8" id="KW-0297">G-protein coupled receptor</keyword>
<proteinExistence type="inferred from homology"/>
<dbReference type="FunFam" id="2.60.220.50:FF:000003">
    <property type="entry name" value="adhesion G-protein coupled receptor G2 isoform X2"/>
    <property type="match status" value="1"/>
</dbReference>
<dbReference type="GO" id="GO:0007189">
    <property type="term" value="P:adenylate cyclase-activating G protein-coupled receptor signaling pathway"/>
    <property type="evidence" value="ECO:0007669"/>
    <property type="project" value="TreeGrafter"/>
</dbReference>
<dbReference type="Gene3D" id="1.20.1070.10">
    <property type="entry name" value="Rhodopsin 7-helix transmembrane proteins"/>
    <property type="match status" value="1"/>
</dbReference>
<evidence type="ECO:0000256" key="1">
    <source>
        <dbReference type="ARBA" id="ARBA00004424"/>
    </source>
</evidence>
<evidence type="ECO:0000256" key="12">
    <source>
        <dbReference type="ARBA" id="ARBA00023180"/>
    </source>
</evidence>
<dbReference type="InterPro" id="IPR017983">
    <property type="entry name" value="GPCR_2_secretin-like_CS"/>
</dbReference>
<dbReference type="SUPFAM" id="SSF49899">
    <property type="entry name" value="Concanavalin A-like lectins/glucanases"/>
    <property type="match status" value="1"/>
</dbReference>
<dbReference type="InterPro" id="IPR046338">
    <property type="entry name" value="GAIN_dom_sf"/>
</dbReference>
<name>A0AAQ6ILA4_ANATE</name>
<dbReference type="PROSITE" id="PS00650">
    <property type="entry name" value="G_PROTEIN_RECEP_F2_2"/>
    <property type="match status" value="1"/>
</dbReference>
<keyword evidence="6" id="KW-0732">Signal</keyword>
<evidence type="ECO:0000256" key="10">
    <source>
        <dbReference type="ARBA" id="ARBA00023157"/>
    </source>
</evidence>
<evidence type="ECO:0000256" key="15">
    <source>
        <dbReference type="ARBA" id="ARBA00083924"/>
    </source>
</evidence>
<keyword evidence="13" id="KW-0807">Transducer</keyword>
<reference evidence="21" key="3">
    <citation type="submission" date="2025-09" db="UniProtKB">
        <authorList>
            <consortium name="Ensembl"/>
        </authorList>
    </citation>
    <scope>IDENTIFICATION</scope>
</reference>
<evidence type="ECO:0000256" key="4">
    <source>
        <dbReference type="ARBA" id="ARBA00022553"/>
    </source>
</evidence>
<dbReference type="Proteomes" id="UP000265040">
    <property type="component" value="Chromosome 2"/>
</dbReference>
<keyword evidence="11" id="KW-0675">Receptor</keyword>
<feature type="region of interest" description="Disordered" evidence="17">
    <location>
        <begin position="244"/>
        <end position="289"/>
    </location>
</feature>
<evidence type="ECO:0000256" key="18">
    <source>
        <dbReference type="SAM" id="Phobius"/>
    </source>
</evidence>
<keyword evidence="4" id="KW-0597">Phosphoprotein</keyword>
<feature type="region of interest" description="Disordered" evidence="17">
    <location>
        <begin position="2047"/>
        <end position="2084"/>
    </location>
</feature>
<dbReference type="GeneTree" id="ENSGT00940000164851"/>
<reference evidence="21" key="2">
    <citation type="submission" date="2025-08" db="UniProtKB">
        <authorList>
            <consortium name="Ensembl"/>
        </authorList>
    </citation>
    <scope>IDENTIFICATION</scope>
</reference>
<evidence type="ECO:0000256" key="3">
    <source>
        <dbReference type="ARBA" id="ARBA00022475"/>
    </source>
</evidence>
<dbReference type="PROSITE" id="PS50221">
    <property type="entry name" value="GAIN_B"/>
    <property type="match status" value="1"/>
</dbReference>
<keyword evidence="3" id="KW-1003">Cell membrane</keyword>
<evidence type="ECO:0000259" key="19">
    <source>
        <dbReference type="PROSITE" id="PS50221"/>
    </source>
</evidence>
<evidence type="ECO:0000256" key="6">
    <source>
        <dbReference type="ARBA" id="ARBA00022729"/>
    </source>
</evidence>
<keyword evidence="9 18" id="KW-0472">Membrane</keyword>
<dbReference type="GO" id="GO:0004930">
    <property type="term" value="F:G protein-coupled receptor activity"/>
    <property type="evidence" value="ECO:0007669"/>
    <property type="project" value="UniProtKB-KW"/>
</dbReference>
<evidence type="ECO:0000256" key="17">
    <source>
        <dbReference type="SAM" id="MobiDB-lite"/>
    </source>
</evidence>
<dbReference type="InterPro" id="IPR057244">
    <property type="entry name" value="GAIN_B"/>
</dbReference>
<comment type="subcellular location">
    <subcellularLocation>
        <location evidence="1">Apical cell membrane</location>
        <topology evidence="1">Multi-pass membrane protein</topology>
    </subcellularLocation>
</comment>
<feature type="transmembrane region" description="Helical" evidence="18">
    <location>
        <begin position="1997"/>
        <end position="2019"/>
    </location>
</feature>
<dbReference type="GO" id="GO:0016324">
    <property type="term" value="C:apical plasma membrane"/>
    <property type="evidence" value="ECO:0007669"/>
    <property type="project" value="UniProtKB-SubCell"/>
</dbReference>
<feature type="compositionally biased region" description="Polar residues" evidence="17">
    <location>
        <begin position="266"/>
        <end position="289"/>
    </location>
</feature>
<comment type="similarity">
    <text evidence="2">Belongs to the G-protein coupled receptor 2 family. Adhesion G-protein coupled receptor (ADGR) subfamily.</text>
</comment>
<dbReference type="FunFam" id="1.20.1070.10:FF:000043">
    <property type="entry name" value="adhesion G-protein coupled receptor G2 isoform X1"/>
    <property type="match status" value="1"/>
</dbReference>
<feature type="compositionally biased region" description="Polar residues" evidence="17">
    <location>
        <begin position="326"/>
        <end position="339"/>
    </location>
</feature>
<comment type="subunit">
    <text evidence="16">Heterodimer of 2 chains generated by proteolytic processing; the large extracellular N-terminal fragment and the membrane-bound C-terminal fragment predominantly remain associated and non-covalently linked. Interacts with CFTR.</text>
</comment>
<feature type="region of interest" description="Disordered" evidence="17">
    <location>
        <begin position="1343"/>
        <end position="1364"/>
    </location>
</feature>
<evidence type="ECO:0000256" key="14">
    <source>
        <dbReference type="ARBA" id="ARBA00069918"/>
    </source>
</evidence>
<feature type="region of interest" description="Disordered" evidence="17">
    <location>
        <begin position="1453"/>
        <end position="1477"/>
    </location>
</feature>
<evidence type="ECO:0000256" key="8">
    <source>
        <dbReference type="ARBA" id="ARBA00023040"/>
    </source>
</evidence>
<feature type="compositionally biased region" description="Low complexity" evidence="17">
    <location>
        <begin position="251"/>
        <end position="265"/>
    </location>
</feature>
<dbReference type="PANTHER" id="PTHR12011">
    <property type="entry name" value="ADHESION G-PROTEIN COUPLED RECEPTOR"/>
    <property type="match status" value="1"/>
</dbReference>
<dbReference type="InterPro" id="IPR000203">
    <property type="entry name" value="GPS"/>
</dbReference>
<feature type="transmembrane region" description="Helical" evidence="18">
    <location>
        <begin position="1920"/>
        <end position="1948"/>
    </location>
</feature>
<dbReference type="InterPro" id="IPR000832">
    <property type="entry name" value="GPCR_2_secretin-like"/>
</dbReference>
<dbReference type="SMART" id="SM00303">
    <property type="entry name" value="GPS"/>
    <property type="match status" value="1"/>
</dbReference>
<dbReference type="PANTHER" id="PTHR12011:SF264">
    <property type="entry name" value="ADHESION G-PROTEIN COUPLED RECEPTOR G2"/>
    <property type="match status" value="1"/>
</dbReference>
<feature type="transmembrane region" description="Helical" evidence="18">
    <location>
        <begin position="1870"/>
        <end position="1892"/>
    </location>
</feature>
<feature type="region of interest" description="Disordered" evidence="17">
    <location>
        <begin position="317"/>
        <end position="339"/>
    </location>
</feature>
<keyword evidence="22" id="KW-1185">Reference proteome</keyword>
<keyword evidence="12" id="KW-0325">Glycoprotein</keyword>
<dbReference type="InterPro" id="IPR017981">
    <property type="entry name" value="GPCR_2-like_7TM"/>
</dbReference>
<feature type="transmembrane region" description="Helical" evidence="18">
    <location>
        <begin position="1800"/>
        <end position="1817"/>
    </location>
</feature>
<dbReference type="PRINTS" id="PR00249">
    <property type="entry name" value="GPCRSECRETIN"/>
</dbReference>
<evidence type="ECO:0000256" key="2">
    <source>
        <dbReference type="ARBA" id="ARBA00007343"/>
    </source>
</evidence>
<evidence type="ECO:0000256" key="13">
    <source>
        <dbReference type="ARBA" id="ARBA00023224"/>
    </source>
</evidence>
<keyword evidence="10" id="KW-1015">Disulfide bond</keyword>
<sequence>MLLKSRRRMYGFKGLWRWTHHFPLIIWLSLLPTALGYFLGDTKAVLNGCEDHWTLQDRATVPQLYQMTVCFHIRVVVPGAWVAFSYSSVYAPRPDLGLEGDDGALYGWLLRVRHRFPVRLSPAQWHRVCLRRDVHGNSFSLEVDGKMVAERTAIAPAIPPAGSLWLGCRPRDQTPGANVGAVELYLFRMWADLGEHGRCEDGTVIGWNAEYWGVTSPKARQRDPNLMCDHRRLRREARVYGSITESSVGLSAPTASSPVTSTPDTQMNNQTSTLTADDGTPTNSTDLLSTAVPATTGTTHSQPVLVSPVTSDHTVAADAMSPPVTSPLSSDSSPAHQIPSAQVFSSTAPLANQTTPSGSANCDISQLCSNDTAYFWMSISVKDNGGNKTEQDVKDLVSHAFDCSGSSTGVCQGGNQLQVVEVSCGVKSNISNTTCSVLLLLSHAVLPCELQAAGVSALQQSQQIQATIIGAVERVGRTVCENVEPSGGGFVRCTSTQPLNDICQSNKQSTLTCTPIDSNPNPVPQPQPNTCSGETPLFCDCSAFCNSASQFFAMRIDIIKTSVDISYLQHLMSNLWQVAQCTSVSASTCEDYVKILNLYQAVHLECQGTGERLYSCMVIVEMSGLVNECSLSSLLQQLINGDPDITTDIALTRIMVCGPPGLSVSTLLASNLTWASSDLLSSDICSPDPTMFKCEPNQMLAVLLPNNCPLVPPTTNQTTTQRTKTNFTTPAEATPTSVTNNTTPIYTRAESTPVTPQTNASQGSAEPNMTTPLTTFNSTQSSTPQPLLQTSQNTTVIVSDSTIAQYTESDNTSLLTPTKTVLQDATTAQQNTTTHDTASPNSTTVYNVTTTDPFTPSSNEFKLYNVTTATLTSKTTGYNVSTVESFTPSQNDTTVYSVTTTGPLIPSANETKFHNVTTVAPFSNTTDYNVTSTEPLTPYPNVTTVKPFNNTTEYNVSTAEPLTPYPNVTTVYNVTTVTPFNNTTEYNVTTVTPFNNTTEYNVTTVTPFSNTTEYNVSTAEPFTPYTNITTVYNVTTVTPFNNTTEYNVTTVTPFNNTTEYNVTTVTPFNNTTEYNVTSVTPFSNTTEYNVTTVTPFSNTTEYNVSTAEPLTPYTNVTTVYNVTTVTPFNNTTEYNVTTVTPFSNTTEYNVTTVTPFNNTTEYNVTTVTPFSNTTEYNVTTVTPFNNTTEYNVTTVTPFSNTTEYNVTTVTPFSNTTEYNVSTAEPFTVYPNTTTVYNVTTVTPFNNTTEYNVTSTEPFTPYPNLTTVYNATTALGNYTTAYNATTTTNNNTTQEDVTAITESPNNITTTPLAETQQNTTVAYDNTSVSTTALQANETLTTASNMTMDNSTSDTDNATRPTTAPLNNQTVSVTYNCTTTANTTGPTSNTTVTANISPSVNATVSNLTTDLPLTTQQPGVNLTTTAANVSLEHITTTLPSSTTYGPVPTQVSTTAAEVPSTSTTPLQATTGTSTSTTVTSTGTTIGAQEQLANELLTKSQNASRLNSTEVTQLVDQLEKLLDGPSVSQTIGQKTINIISNLMNASPAALLASSNRITHMVDNLGVKVDVSGGTGVLSSSSLVLAVRTVDGSNFPEISVKIYNTDNVQLSAHSRSRFKRSGSAMGSVFLPSSLTSGLHPVQQQQANRVQFTFYSKSSFFQDSTLNNKTLVSPILSSSVSNLSISNLTNNIIFTIQNINPVNDNFTASCAFWDFTLNGGGGGWSSFGCFVVNVTAEETTCSCNHLTSFAILLDLSRAGIIDRQQGQILTFITYIGCGISAIFLAITLLTYLLFEKLMRDIPAKILVQLCISLLFLNLVFLLDGWLALYPAVGLCISTAFFLHYFLLTTFTWAGLEALHMYLSIVQVFTPYFSSYMLKFSLVGWGIPLLVVIIIISVDKNNYGLVTYGKYTDGTSDDFCWLRNDIAFYVGVVAYFLLIFVLCFVVFIVVMVQLSRIKKQNPHNQSPNRGVMTDLRSVAGLVVLLGLTWGFALFAWGPLYLPFVYLFTIFNSLQGFFIFVFHCAVKENVRRQWRTYLCCGKLRLAENSEWSRTATQNNRNTSVTTANTSAPQLTSRSSSVISDATNSSSSVFADSGISDGSNSDVVLNELHRRNLSQRGESI</sequence>
<organism evidence="21 22">
    <name type="scientific">Anabas testudineus</name>
    <name type="common">Climbing perch</name>
    <name type="synonym">Anthias testudineus</name>
    <dbReference type="NCBI Taxonomy" id="64144"/>
    <lineage>
        <taxon>Eukaryota</taxon>
        <taxon>Metazoa</taxon>
        <taxon>Chordata</taxon>
        <taxon>Craniata</taxon>
        <taxon>Vertebrata</taxon>
        <taxon>Euteleostomi</taxon>
        <taxon>Actinopterygii</taxon>
        <taxon>Neopterygii</taxon>
        <taxon>Teleostei</taxon>
        <taxon>Neoteleostei</taxon>
        <taxon>Acanthomorphata</taxon>
        <taxon>Anabantaria</taxon>
        <taxon>Anabantiformes</taxon>
        <taxon>Anabantoidei</taxon>
        <taxon>Anabantidae</taxon>
        <taxon>Anabas</taxon>
    </lineage>
</organism>
<dbReference type="InterPro" id="IPR058857">
    <property type="entry name" value="GAIN_ADGRG2/6"/>
</dbReference>
<gene>
    <name evidence="21" type="primary">UMODL1</name>
</gene>
<protein>
    <recommendedName>
        <fullName evidence="14">Adhesion G-protein coupled receptor G2</fullName>
    </recommendedName>
    <alternativeName>
        <fullName evidence="15">G-protein coupled receptor 64</fullName>
    </alternativeName>
</protein>
<feature type="compositionally biased region" description="Low complexity" evidence="17">
    <location>
        <begin position="1458"/>
        <end position="1477"/>
    </location>
</feature>
<dbReference type="Gene3D" id="2.60.220.50">
    <property type="match status" value="1"/>
</dbReference>
<evidence type="ECO:0000256" key="16">
    <source>
        <dbReference type="ARBA" id="ARBA00093560"/>
    </source>
</evidence>
<evidence type="ECO:0000313" key="22">
    <source>
        <dbReference type="Proteomes" id="UP000265040"/>
    </source>
</evidence>
<dbReference type="SUPFAM" id="SSF81321">
    <property type="entry name" value="Family A G protein-coupled receptor-like"/>
    <property type="match status" value="1"/>
</dbReference>
<evidence type="ECO:0000313" key="21">
    <source>
        <dbReference type="Ensembl" id="ENSATEP00000078175.1"/>
    </source>
</evidence>
<reference evidence="21 22" key="1">
    <citation type="submission" date="2021-04" db="EMBL/GenBank/DDBJ databases">
        <authorList>
            <consortium name="Wellcome Sanger Institute Data Sharing"/>
        </authorList>
    </citation>
    <scope>NUCLEOTIDE SEQUENCE [LARGE SCALE GENOMIC DNA]</scope>
</reference>
<feature type="domain" description="G-protein coupled receptors family 2 profile 2" evidence="20">
    <location>
        <begin position="1764"/>
        <end position="2020"/>
    </location>
</feature>
<evidence type="ECO:0000256" key="5">
    <source>
        <dbReference type="ARBA" id="ARBA00022692"/>
    </source>
</evidence>
<feature type="transmembrane region" description="Helical" evidence="18">
    <location>
        <begin position="1969"/>
        <end position="1991"/>
    </location>
</feature>
<feature type="compositionally biased region" description="Polar residues" evidence="17">
    <location>
        <begin position="734"/>
        <end position="789"/>
    </location>
</feature>
<dbReference type="Pfam" id="PF01825">
    <property type="entry name" value="GPS"/>
    <property type="match status" value="1"/>
</dbReference>
<dbReference type="InterPro" id="IPR013320">
    <property type="entry name" value="ConA-like_dom_sf"/>
</dbReference>
<dbReference type="PROSITE" id="PS50261">
    <property type="entry name" value="G_PROTEIN_RECEP_F2_4"/>
    <property type="match status" value="1"/>
</dbReference>
<evidence type="ECO:0000256" key="9">
    <source>
        <dbReference type="ARBA" id="ARBA00023136"/>
    </source>
</evidence>
<dbReference type="Ensembl" id="ENSATET00000077968.1">
    <property type="protein sequence ID" value="ENSATEP00000078175.1"/>
    <property type="gene ID" value="ENSATEG00000033054.1"/>
</dbReference>
<dbReference type="Pfam" id="PF26574">
    <property type="entry name" value="GAIN_ADGRG2"/>
    <property type="match status" value="1"/>
</dbReference>
<keyword evidence="7 18" id="KW-1133">Transmembrane helix</keyword>
<evidence type="ECO:0000259" key="20">
    <source>
        <dbReference type="PROSITE" id="PS50261"/>
    </source>
</evidence>
<dbReference type="GO" id="GO:0007166">
    <property type="term" value="P:cell surface receptor signaling pathway"/>
    <property type="evidence" value="ECO:0007669"/>
    <property type="project" value="InterPro"/>
</dbReference>
<evidence type="ECO:0000256" key="7">
    <source>
        <dbReference type="ARBA" id="ARBA00022989"/>
    </source>
</evidence>